<accession>A0A4S8MAF0</accession>
<dbReference type="PROSITE" id="PS00623">
    <property type="entry name" value="GMC_OXRED_1"/>
    <property type="match status" value="1"/>
</dbReference>
<gene>
    <name evidence="7" type="ORF">K435DRAFT_964431</name>
</gene>
<dbReference type="PANTHER" id="PTHR11552">
    <property type="entry name" value="GLUCOSE-METHANOL-CHOLINE GMC OXIDOREDUCTASE"/>
    <property type="match status" value="1"/>
</dbReference>
<dbReference type="InterPro" id="IPR000172">
    <property type="entry name" value="GMC_OxRdtase_N"/>
</dbReference>
<dbReference type="Pfam" id="PF00732">
    <property type="entry name" value="GMC_oxred_N"/>
    <property type="match status" value="1"/>
</dbReference>
<dbReference type="OrthoDB" id="269227at2759"/>
<evidence type="ECO:0000256" key="3">
    <source>
        <dbReference type="PIRSR" id="PIRSR000137-2"/>
    </source>
</evidence>
<dbReference type="InterPro" id="IPR036188">
    <property type="entry name" value="FAD/NAD-bd_sf"/>
</dbReference>
<dbReference type="EMBL" id="ML179120">
    <property type="protein sequence ID" value="THU99424.1"/>
    <property type="molecule type" value="Genomic_DNA"/>
</dbReference>
<dbReference type="PROSITE" id="PS00624">
    <property type="entry name" value="GMC_OXRED_2"/>
    <property type="match status" value="1"/>
</dbReference>
<protein>
    <submittedName>
        <fullName evidence="7">Alcohol oxidase</fullName>
    </submittedName>
</protein>
<dbReference type="InterPro" id="IPR012132">
    <property type="entry name" value="GMC_OxRdtase"/>
</dbReference>
<dbReference type="Gene3D" id="3.30.560.10">
    <property type="entry name" value="Glucose Oxidase, domain 3"/>
    <property type="match status" value="1"/>
</dbReference>
<dbReference type="Gene3D" id="3.50.50.60">
    <property type="entry name" value="FAD/NAD(P)-binding domain"/>
    <property type="match status" value="1"/>
</dbReference>
<feature type="binding site" evidence="3">
    <location>
        <position position="236"/>
    </location>
    <ligand>
        <name>FAD</name>
        <dbReference type="ChEBI" id="CHEBI:57692"/>
    </ligand>
</feature>
<evidence type="ECO:0000256" key="2">
    <source>
        <dbReference type="ARBA" id="ARBA00010790"/>
    </source>
</evidence>
<dbReference type="SUPFAM" id="SSF51905">
    <property type="entry name" value="FAD/NAD(P)-binding domain"/>
    <property type="match status" value="1"/>
</dbReference>
<organism evidence="7 8">
    <name type="scientific">Dendrothele bispora (strain CBS 962.96)</name>
    <dbReference type="NCBI Taxonomy" id="1314807"/>
    <lineage>
        <taxon>Eukaryota</taxon>
        <taxon>Fungi</taxon>
        <taxon>Dikarya</taxon>
        <taxon>Basidiomycota</taxon>
        <taxon>Agaricomycotina</taxon>
        <taxon>Agaricomycetes</taxon>
        <taxon>Agaricomycetidae</taxon>
        <taxon>Agaricales</taxon>
        <taxon>Agaricales incertae sedis</taxon>
        <taxon>Dendrothele</taxon>
    </lineage>
</organism>
<dbReference type="Pfam" id="PF05199">
    <property type="entry name" value="GMC_oxred_C"/>
    <property type="match status" value="1"/>
</dbReference>
<evidence type="ECO:0000259" key="5">
    <source>
        <dbReference type="PROSITE" id="PS00623"/>
    </source>
</evidence>
<dbReference type="InterPro" id="IPR007867">
    <property type="entry name" value="GMC_OxRtase_C"/>
</dbReference>
<feature type="binding site" evidence="3">
    <location>
        <begin position="541"/>
        <end position="542"/>
    </location>
    <ligand>
        <name>FAD</name>
        <dbReference type="ChEBI" id="CHEBI:57692"/>
    </ligand>
</feature>
<feature type="domain" description="Glucose-methanol-choline oxidoreductase N-terminal" evidence="6">
    <location>
        <begin position="279"/>
        <end position="293"/>
    </location>
</feature>
<feature type="domain" description="Glucose-methanol-choline oxidoreductase N-terminal" evidence="5">
    <location>
        <begin position="92"/>
        <end position="115"/>
    </location>
</feature>
<comment type="cofactor">
    <cofactor evidence="1 3">
        <name>FAD</name>
        <dbReference type="ChEBI" id="CHEBI:57692"/>
    </cofactor>
</comment>
<dbReference type="PANTHER" id="PTHR11552:SF78">
    <property type="entry name" value="GLUCOSE-METHANOL-CHOLINE OXIDOREDUCTASE N-TERMINAL DOMAIN-CONTAINING PROTEIN"/>
    <property type="match status" value="1"/>
</dbReference>
<evidence type="ECO:0000259" key="6">
    <source>
        <dbReference type="PROSITE" id="PS00624"/>
    </source>
</evidence>
<keyword evidence="4" id="KW-0285">Flavoprotein</keyword>
<sequence>MASLPHPINAEYDLVFAGGGTVACIAASRLAAAFPELSVLVLESGPTTKDKIEHIQPGRYITHLAPTSKTMQFWASEPSDHLTGRSLVIPSGRCIGGGSSVNFMLYNRPSASDFDDWEKKFGNTGWSSRELIPLLQQAETYEIDPAKPTHGSQGPLKVSYGGHFTEIGREFVELGPKVESNRPKANEGNGFDQASINVFYEMPKWISSDGRRSDVAHNYVYKSTARNLSVFDGCLVNRIVIENGVATGVEYLFDKRVYETSPQEIRTVKARKLVVVSAGAMGSPLILERSGIGRKDVLEKLGIPLIKELPGVGENYQDHPFAVTPYIADSETTTFDPLFRGEPEFWAKLLAQWEKDGTGLMAANGADGAIKMRPHPDELAELGPEFKVYWDEYFANSPDKPLFWLAGLSGLPADQAALGLPPLKFLSSGCFLGYPASRGSLHVSSTDPYAMPKFNSGFLSEYADVAALRWGYKKGLELVRRLSMFRGALTPAHPQFAQGSKAAEAVSATGPVAVDAPKVQYTEEDDKVIDANMRQFVGTSWHSLGTCAMKPLAEGGVVDNKLNLYGIQNLKIADMSVPPSNVNANTYSTAIAIGEKAALIISSELRAPVI</sequence>
<dbReference type="AlphaFoldDB" id="A0A4S8MAF0"/>
<dbReference type="SUPFAM" id="SSF54373">
    <property type="entry name" value="FAD-linked reductases, C-terminal domain"/>
    <property type="match status" value="1"/>
</dbReference>
<dbReference type="GO" id="GO:0016614">
    <property type="term" value="F:oxidoreductase activity, acting on CH-OH group of donors"/>
    <property type="evidence" value="ECO:0007669"/>
    <property type="project" value="InterPro"/>
</dbReference>
<evidence type="ECO:0000313" key="7">
    <source>
        <dbReference type="EMBL" id="THU99424.1"/>
    </source>
</evidence>
<keyword evidence="8" id="KW-1185">Reference proteome</keyword>
<dbReference type="PIRSF" id="PIRSF000137">
    <property type="entry name" value="Alcohol_oxidase"/>
    <property type="match status" value="1"/>
</dbReference>
<keyword evidence="3 4" id="KW-0274">FAD</keyword>
<evidence type="ECO:0000256" key="4">
    <source>
        <dbReference type="RuleBase" id="RU003968"/>
    </source>
</evidence>
<name>A0A4S8MAF0_DENBC</name>
<evidence type="ECO:0000256" key="1">
    <source>
        <dbReference type="ARBA" id="ARBA00001974"/>
    </source>
</evidence>
<dbReference type="Proteomes" id="UP000297245">
    <property type="component" value="Unassembled WGS sequence"/>
</dbReference>
<comment type="similarity">
    <text evidence="2 4">Belongs to the GMC oxidoreductase family.</text>
</comment>
<evidence type="ECO:0000313" key="8">
    <source>
        <dbReference type="Proteomes" id="UP000297245"/>
    </source>
</evidence>
<reference evidence="7 8" key="1">
    <citation type="journal article" date="2019" name="Nat. Ecol. Evol.">
        <title>Megaphylogeny resolves global patterns of mushroom evolution.</title>
        <authorList>
            <person name="Varga T."/>
            <person name="Krizsan K."/>
            <person name="Foldi C."/>
            <person name="Dima B."/>
            <person name="Sanchez-Garcia M."/>
            <person name="Sanchez-Ramirez S."/>
            <person name="Szollosi G.J."/>
            <person name="Szarkandi J.G."/>
            <person name="Papp V."/>
            <person name="Albert L."/>
            <person name="Andreopoulos W."/>
            <person name="Angelini C."/>
            <person name="Antonin V."/>
            <person name="Barry K.W."/>
            <person name="Bougher N.L."/>
            <person name="Buchanan P."/>
            <person name="Buyck B."/>
            <person name="Bense V."/>
            <person name="Catcheside P."/>
            <person name="Chovatia M."/>
            <person name="Cooper J."/>
            <person name="Damon W."/>
            <person name="Desjardin D."/>
            <person name="Finy P."/>
            <person name="Geml J."/>
            <person name="Haridas S."/>
            <person name="Hughes K."/>
            <person name="Justo A."/>
            <person name="Karasinski D."/>
            <person name="Kautmanova I."/>
            <person name="Kiss B."/>
            <person name="Kocsube S."/>
            <person name="Kotiranta H."/>
            <person name="LaButti K.M."/>
            <person name="Lechner B.E."/>
            <person name="Liimatainen K."/>
            <person name="Lipzen A."/>
            <person name="Lukacs Z."/>
            <person name="Mihaltcheva S."/>
            <person name="Morgado L.N."/>
            <person name="Niskanen T."/>
            <person name="Noordeloos M.E."/>
            <person name="Ohm R.A."/>
            <person name="Ortiz-Santana B."/>
            <person name="Ovrebo C."/>
            <person name="Racz N."/>
            <person name="Riley R."/>
            <person name="Savchenko A."/>
            <person name="Shiryaev A."/>
            <person name="Soop K."/>
            <person name="Spirin V."/>
            <person name="Szebenyi C."/>
            <person name="Tomsovsky M."/>
            <person name="Tulloss R.E."/>
            <person name="Uehling J."/>
            <person name="Grigoriev I.V."/>
            <person name="Vagvolgyi C."/>
            <person name="Papp T."/>
            <person name="Martin F.M."/>
            <person name="Miettinen O."/>
            <person name="Hibbett D.S."/>
            <person name="Nagy L.G."/>
        </authorList>
    </citation>
    <scope>NUCLEOTIDE SEQUENCE [LARGE SCALE GENOMIC DNA]</scope>
    <source>
        <strain evidence="7 8">CBS 962.96</strain>
    </source>
</reference>
<proteinExistence type="inferred from homology"/>
<dbReference type="GO" id="GO:0050660">
    <property type="term" value="F:flavin adenine dinucleotide binding"/>
    <property type="evidence" value="ECO:0007669"/>
    <property type="project" value="InterPro"/>
</dbReference>